<organism evidence="1">
    <name type="scientific">marine sediment metagenome</name>
    <dbReference type="NCBI Taxonomy" id="412755"/>
    <lineage>
        <taxon>unclassified sequences</taxon>
        <taxon>metagenomes</taxon>
        <taxon>ecological metagenomes</taxon>
    </lineage>
</organism>
<protein>
    <submittedName>
        <fullName evidence="1">Uncharacterized protein</fullName>
    </submittedName>
</protein>
<reference evidence="1" key="1">
    <citation type="journal article" date="2015" name="Nature">
        <title>Complex archaea that bridge the gap between prokaryotes and eukaryotes.</title>
        <authorList>
            <person name="Spang A."/>
            <person name="Saw J.H."/>
            <person name="Jorgensen S.L."/>
            <person name="Zaremba-Niedzwiedzka K."/>
            <person name="Martijn J."/>
            <person name="Lind A.E."/>
            <person name="van Eijk R."/>
            <person name="Schleper C."/>
            <person name="Guy L."/>
            <person name="Ettema T.J."/>
        </authorList>
    </citation>
    <scope>NUCLEOTIDE SEQUENCE</scope>
</reference>
<name>A0A0F9MC87_9ZZZZ</name>
<comment type="caution">
    <text evidence="1">The sequence shown here is derived from an EMBL/GenBank/DDBJ whole genome shotgun (WGS) entry which is preliminary data.</text>
</comment>
<gene>
    <name evidence="1" type="ORF">LCGC14_1402170</name>
</gene>
<sequence length="256" mass="29412">MTIVTVLYIPEGIILGSDTQATIFKMQKDSSGKEIFSPVNAYINAQKIFDISPKKYDIRFALSQFGIAKPGKKPLSTHVFTIRELLNKKDKSELLLVEKVVDYIISYFSKFEHKDVNRLGFYLCGFDIEDENFVPCVFLIYFYIDNEGKFQIKKDLVSKPKIETDYTVSWSGEGSWIITKLLNLADPAQNIPKAEIPYHLLSLKDGVEFTEYLINTVIGFERFQSKFPKCGGKVNLAVLTPREFLFLNRKKDDLFI</sequence>
<evidence type="ECO:0000313" key="1">
    <source>
        <dbReference type="EMBL" id="KKM74255.1"/>
    </source>
</evidence>
<accession>A0A0F9MC87</accession>
<proteinExistence type="predicted"/>
<dbReference type="AlphaFoldDB" id="A0A0F9MC87"/>
<dbReference type="EMBL" id="LAZR01009170">
    <property type="protein sequence ID" value="KKM74255.1"/>
    <property type="molecule type" value="Genomic_DNA"/>
</dbReference>